<dbReference type="PATRIC" id="fig|472175.3.peg.1283"/>
<name>A0A084UBA4_9HYPH</name>
<dbReference type="Pfam" id="PF10098">
    <property type="entry name" value="DUF2336"/>
    <property type="match status" value="1"/>
</dbReference>
<sequence>MVVIQHFLKWLDTAKMQERADAAAALARAFVQRELSFDDRLAAEAALTLLLDDRSAKVRLALSETLSLSARAPAHIIAALAADQAEVAAPVLARSPLLSDAELIDRVALGCIKVQMLIASRPRVSRSLSASIAEVGSVEACTVLARNEGAEIAPFSFRRMIERFGANGPLREALTHNAHLPADCRHLLVQATGTALSALPLVKALMGEERAGLIAKDACARASVTLIESVADEEHEALVEHLRLRGEVTSGFLVRIVAHGKIDFFRVALAAITGQDIERVTALLARGRHSALAALFKRAGLSTITHAPILTALDIWREVARGNRMSGPQEVSWSMLQAVDAAHGADEAEQLTRLLRQIHLEQLRRNARQQALELAAA</sequence>
<organism evidence="1 2">
    <name type="scientific">Nitratireductor basaltis</name>
    <dbReference type="NCBI Taxonomy" id="472175"/>
    <lineage>
        <taxon>Bacteria</taxon>
        <taxon>Pseudomonadati</taxon>
        <taxon>Pseudomonadota</taxon>
        <taxon>Alphaproteobacteria</taxon>
        <taxon>Hyphomicrobiales</taxon>
        <taxon>Phyllobacteriaceae</taxon>
        <taxon>Nitratireductor</taxon>
    </lineage>
</organism>
<dbReference type="InterPro" id="IPR019285">
    <property type="entry name" value="DUF2336"/>
</dbReference>
<dbReference type="STRING" id="472175.EL18_01270"/>
<keyword evidence="2" id="KW-1185">Reference proteome</keyword>
<proteinExistence type="predicted"/>
<accession>A0A084UBA4</accession>
<gene>
    <name evidence="1" type="ORF">EL18_01270</name>
</gene>
<dbReference type="AlphaFoldDB" id="A0A084UBA4"/>
<reference evidence="1 2" key="1">
    <citation type="submission" date="2014-05" db="EMBL/GenBank/DDBJ databases">
        <title>Draft Genome Sequence of Nitratireductor basaltis Strain UMTGB225, A Marine Bacterium Isolated from Green Barrel Tunicate.</title>
        <authorList>
            <person name="Gan H.Y."/>
        </authorList>
    </citation>
    <scope>NUCLEOTIDE SEQUENCE [LARGE SCALE GENOMIC DNA]</scope>
    <source>
        <strain evidence="1 2">UMTGB225</strain>
    </source>
</reference>
<dbReference type="Proteomes" id="UP000053675">
    <property type="component" value="Unassembled WGS sequence"/>
</dbReference>
<dbReference type="RefSeq" id="WP_036480886.1">
    <property type="nucleotide sequence ID" value="NZ_JMQM01000001.1"/>
</dbReference>
<comment type="caution">
    <text evidence="1">The sequence shown here is derived from an EMBL/GenBank/DDBJ whole genome shotgun (WGS) entry which is preliminary data.</text>
</comment>
<evidence type="ECO:0000313" key="1">
    <source>
        <dbReference type="EMBL" id="KFB10240.1"/>
    </source>
</evidence>
<dbReference type="EMBL" id="JMQM01000001">
    <property type="protein sequence ID" value="KFB10240.1"/>
    <property type="molecule type" value="Genomic_DNA"/>
</dbReference>
<dbReference type="InterPro" id="IPR014598">
    <property type="entry name" value="UCP035865"/>
</dbReference>
<evidence type="ECO:0000313" key="2">
    <source>
        <dbReference type="Proteomes" id="UP000053675"/>
    </source>
</evidence>
<dbReference type="PIRSF" id="PIRSF035865">
    <property type="entry name" value="UCP035865"/>
    <property type="match status" value="1"/>
</dbReference>
<dbReference type="eggNOG" id="COG5330">
    <property type="taxonomic scope" value="Bacteria"/>
</dbReference>
<protein>
    <recommendedName>
        <fullName evidence="3">DUF2336 domain-containing protein</fullName>
    </recommendedName>
</protein>
<evidence type="ECO:0008006" key="3">
    <source>
        <dbReference type="Google" id="ProtNLM"/>
    </source>
</evidence>